<comment type="function">
    <text evidence="6">Part of a membrane-bound complex that couples electron transfer with translocation of ions across the membrane.</text>
</comment>
<keyword evidence="6" id="KW-1003">Cell membrane</keyword>
<keyword evidence="4 6" id="KW-0288">FMN</keyword>
<dbReference type="Pfam" id="PF04205">
    <property type="entry name" value="FMN_bind"/>
    <property type="match status" value="1"/>
</dbReference>
<evidence type="ECO:0000259" key="7">
    <source>
        <dbReference type="SMART" id="SM00900"/>
    </source>
</evidence>
<dbReference type="KEGG" id="carl:PXC00_09520"/>
<dbReference type="RefSeq" id="WP_275845293.1">
    <property type="nucleotide sequence ID" value="NZ_CP135996.1"/>
</dbReference>
<keyword evidence="6" id="KW-1278">Translocase</keyword>
<evidence type="ECO:0000256" key="4">
    <source>
        <dbReference type="ARBA" id="ARBA00022643"/>
    </source>
</evidence>
<name>A0AA97H1M2_9FIRM</name>
<sequence>MKTKVTAKDVAKPVVVLFLICLIVSLMLAFTNELTKNKIVEINQQNEQASQQQVLPGADSFETKTSQGVTYSVGKKGGAVTGYVFTTTSKSYGGDVKVMTGISKDGKVTGVNLLETSDTPGLGLNAQDASFRDQYKQKVPDSGQFEVNKSGKTGDGQIAALTGATITSRAVTDAVNQAVKTFNTVKGGA</sequence>
<protein>
    <recommendedName>
        <fullName evidence="6">Ion-translocating oxidoreductase complex subunit G</fullName>
        <ecNumber evidence="6">7.-.-.-</ecNumber>
    </recommendedName>
    <alternativeName>
        <fullName evidence="6">Rnf electron transport complex subunit G</fullName>
    </alternativeName>
</protein>
<dbReference type="HAMAP" id="MF_00479">
    <property type="entry name" value="RsxG_RnfG"/>
    <property type="match status" value="1"/>
</dbReference>
<keyword evidence="6" id="KW-0472">Membrane</keyword>
<evidence type="ECO:0000313" key="8">
    <source>
        <dbReference type="EMBL" id="WOC31457.1"/>
    </source>
</evidence>
<dbReference type="Proteomes" id="UP001300604">
    <property type="component" value="Chromosome"/>
</dbReference>
<proteinExistence type="inferred from homology"/>
<comment type="cofactor">
    <cofactor evidence="6">
        <name>FMN</name>
        <dbReference type="ChEBI" id="CHEBI:58210"/>
    </cofactor>
</comment>
<keyword evidence="2 6" id="KW-0597">Phosphoprotein</keyword>
<feature type="modified residue" description="FMN phosphoryl threonine" evidence="6">
    <location>
        <position position="165"/>
    </location>
</feature>
<feature type="domain" description="FMN-binding" evidence="7">
    <location>
        <begin position="91"/>
        <end position="182"/>
    </location>
</feature>
<keyword evidence="6" id="KW-0812">Transmembrane</keyword>
<evidence type="ECO:0000313" key="9">
    <source>
        <dbReference type="Proteomes" id="UP001300604"/>
    </source>
</evidence>
<dbReference type="EMBL" id="CP135996">
    <property type="protein sequence ID" value="WOC31457.1"/>
    <property type="molecule type" value="Genomic_DNA"/>
</dbReference>
<dbReference type="EC" id="7.-.-.-" evidence="6"/>
<dbReference type="PANTHER" id="PTHR36118">
    <property type="entry name" value="ION-TRANSLOCATING OXIDOREDUCTASE COMPLEX SUBUNIT G"/>
    <property type="match status" value="1"/>
</dbReference>
<dbReference type="GO" id="GO:0010181">
    <property type="term" value="F:FMN binding"/>
    <property type="evidence" value="ECO:0007669"/>
    <property type="project" value="InterPro"/>
</dbReference>
<keyword evidence="6" id="KW-1133">Transmembrane helix</keyword>
<dbReference type="GO" id="GO:0009055">
    <property type="term" value="F:electron transfer activity"/>
    <property type="evidence" value="ECO:0007669"/>
    <property type="project" value="InterPro"/>
</dbReference>
<evidence type="ECO:0000256" key="1">
    <source>
        <dbReference type="ARBA" id="ARBA00022448"/>
    </source>
</evidence>
<evidence type="ECO:0000256" key="6">
    <source>
        <dbReference type="HAMAP-Rule" id="MF_00479"/>
    </source>
</evidence>
<dbReference type="AlphaFoldDB" id="A0AA97H1M2"/>
<accession>A0AA97H1M2</accession>
<dbReference type="InterPro" id="IPR007329">
    <property type="entry name" value="FMN-bd"/>
</dbReference>
<comment type="subcellular location">
    <subcellularLocation>
        <location evidence="6">Cell membrane</location>
        <topology evidence="6">Single-pass membrane protein</topology>
    </subcellularLocation>
</comment>
<reference evidence="8" key="1">
    <citation type="submission" date="2023-09" db="EMBL/GenBank/DDBJ databases">
        <authorList>
            <person name="Zeng C."/>
        </authorList>
    </citation>
    <scope>NUCLEOTIDE SEQUENCE</scope>
    <source>
        <strain evidence="8">ZCY20-5</strain>
    </source>
</reference>
<keyword evidence="9" id="KW-1185">Reference proteome</keyword>
<keyword evidence="3 6" id="KW-0285">Flavoprotein</keyword>
<dbReference type="GO" id="GO:0022900">
    <property type="term" value="P:electron transport chain"/>
    <property type="evidence" value="ECO:0007669"/>
    <property type="project" value="UniProtKB-UniRule"/>
</dbReference>
<dbReference type="InterPro" id="IPR010209">
    <property type="entry name" value="Ion_transpt_RnfG/RsxG"/>
</dbReference>
<dbReference type="PANTHER" id="PTHR36118:SF1">
    <property type="entry name" value="ION-TRANSLOCATING OXIDOREDUCTASE COMPLEX SUBUNIT G"/>
    <property type="match status" value="1"/>
</dbReference>
<keyword evidence="5 6" id="KW-0249">Electron transport</keyword>
<gene>
    <name evidence="6" type="primary">rnfG</name>
    <name evidence="8" type="ORF">PXC00_09520</name>
</gene>
<evidence type="ECO:0000256" key="2">
    <source>
        <dbReference type="ARBA" id="ARBA00022553"/>
    </source>
</evidence>
<keyword evidence="1 6" id="KW-0813">Transport</keyword>
<evidence type="ECO:0000256" key="5">
    <source>
        <dbReference type="ARBA" id="ARBA00022982"/>
    </source>
</evidence>
<dbReference type="GO" id="GO:0005886">
    <property type="term" value="C:plasma membrane"/>
    <property type="evidence" value="ECO:0007669"/>
    <property type="project" value="UniProtKB-SubCell"/>
</dbReference>
<comment type="similarity">
    <text evidence="6">Belongs to the RnfG family.</text>
</comment>
<comment type="subunit">
    <text evidence="6">The complex is composed of six subunits: RnfA, RnfB, RnfC, RnfD, RnfE and RnfG.</text>
</comment>
<dbReference type="Gene3D" id="3.90.1010.20">
    <property type="match status" value="1"/>
</dbReference>
<dbReference type="PIRSF" id="PIRSF006091">
    <property type="entry name" value="E_trnsport_RnfG"/>
    <property type="match status" value="1"/>
</dbReference>
<dbReference type="NCBIfam" id="TIGR01947">
    <property type="entry name" value="rnfG"/>
    <property type="match status" value="1"/>
</dbReference>
<evidence type="ECO:0000256" key="3">
    <source>
        <dbReference type="ARBA" id="ARBA00022630"/>
    </source>
</evidence>
<organism evidence="8 9">
    <name type="scientific">Caproicibacterium argilliputei</name>
    <dbReference type="NCBI Taxonomy" id="3030016"/>
    <lineage>
        <taxon>Bacteria</taxon>
        <taxon>Bacillati</taxon>
        <taxon>Bacillota</taxon>
        <taxon>Clostridia</taxon>
        <taxon>Eubacteriales</taxon>
        <taxon>Oscillospiraceae</taxon>
        <taxon>Caproicibacterium</taxon>
    </lineage>
</organism>
<reference evidence="8" key="2">
    <citation type="submission" date="2024-06" db="EMBL/GenBank/DDBJ databases">
        <title>Caproicibacterium argilliputei sp. nov, a novel caproic acid producing anaerobic bacterium isolated from pit mud.</title>
        <authorList>
            <person name="Xia S."/>
        </authorList>
    </citation>
    <scope>NUCLEOTIDE SEQUENCE</scope>
    <source>
        <strain evidence="8">ZCY20-5</strain>
    </source>
</reference>
<dbReference type="SMART" id="SM00900">
    <property type="entry name" value="FMN_bind"/>
    <property type="match status" value="1"/>
</dbReference>